<feature type="region of interest" description="Disordered" evidence="2">
    <location>
        <begin position="847"/>
        <end position="879"/>
    </location>
</feature>
<dbReference type="InParanoid" id="A0A0G4EP34"/>
<feature type="compositionally biased region" description="Basic and acidic residues" evidence="2">
    <location>
        <begin position="853"/>
        <end position="863"/>
    </location>
</feature>
<feature type="compositionally biased region" description="Basic and acidic residues" evidence="2">
    <location>
        <begin position="1204"/>
        <end position="1213"/>
    </location>
</feature>
<protein>
    <submittedName>
        <fullName evidence="3">Uncharacterized protein</fullName>
    </submittedName>
</protein>
<evidence type="ECO:0000313" key="3">
    <source>
        <dbReference type="EMBL" id="CEL99570.1"/>
    </source>
</evidence>
<organism evidence="3 4">
    <name type="scientific">Vitrella brassicaformis (strain CCMP3155)</name>
    <dbReference type="NCBI Taxonomy" id="1169540"/>
    <lineage>
        <taxon>Eukaryota</taxon>
        <taxon>Sar</taxon>
        <taxon>Alveolata</taxon>
        <taxon>Colpodellida</taxon>
        <taxon>Vitrellaceae</taxon>
        <taxon>Vitrella</taxon>
    </lineage>
</organism>
<reference evidence="3 4" key="1">
    <citation type="submission" date="2014-11" db="EMBL/GenBank/DDBJ databases">
        <authorList>
            <person name="Zhu J."/>
            <person name="Qi W."/>
            <person name="Song R."/>
        </authorList>
    </citation>
    <scope>NUCLEOTIDE SEQUENCE [LARGE SCALE GENOMIC DNA]</scope>
</reference>
<feature type="region of interest" description="Disordered" evidence="2">
    <location>
        <begin position="566"/>
        <end position="602"/>
    </location>
</feature>
<dbReference type="PANTHER" id="PTHR33835:SF2">
    <property type="entry name" value="LYSINE-TRNA LIGASE"/>
    <property type="match status" value="1"/>
</dbReference>
<feature type="compositionally biased region" description="Low complexity" evidence="2">
    <location>
        <begin position="26"/>
        <end position="37"/>
    </location>
</feature>
<gene>
    <name evidence="3" type="ORF">Vbra_12638</name>
</gene>
<feature type="compositionally biased region" description="Low complexity" evidence="2">
    <location>
        <begin position="864"/>
        <end position="873"/>
    </location>
</feature>
<dbReference type="SUPFAM" id="SSF56281">
    <property type="entry name" value="Metallo-hydrolase/oxidoreductase"/>
    <property type="match status" value="1"/>
</dbReference>
<dbReference type="OMA" id="TAPLPHM"/>
<evidence type="ECO:0000256" key="1">
    <source>
        <dbReference type="SAM" id="Coils"/>
    </source>
</evidence>
<name>A0A0G4EP34_VITBC</name>
<keyword evidence="4" id="KW-1185">Reference proteome</keyword>
<evidence type="ECO:0000256" key="2">
    <source>
        <dbReference type="SAM" id="MobiDB-lite"/>
    </source>
</evidence>
<dbReference type="EMBL" id="CDMY01000283">
    <property type="protein sequence ID" value="CEL99570.1"/>
    <property type="molecule type" value="Genomic_DNA"/>
</dbReference>
<accession>A0A0G4EP34</accession>
<feature type="region of interest" description="Disordered" evidence="2">
    <location>
        <begin position="1203"/>
        <end position="1295"/>
    </location>
</feature>
<dbReference type="OrthoDB" id="421671at2759"/>
<dbReference type="InterPro" id="IPR025638">
    <property type="entry name" value="DUF4336"/>
</dbReference>
<dbReference type="Pfam" id="PF14234">
    <property type="entry name" value="DUF4336"/>
    <property type="match status" value="1"/>
</dbReference>
<sequence>MEILLPVRGRGYRGSVPASRRHRHSLLPLLSSAAKGSEGAEEGSSEAGGSSSEPAPSPSSSGDKTAANAQQQQPPSPAAAAAAAAAEASAKPPSPSPPPPAPSPAPSPINSWAKPLRRVFQMERRNDEAFAFDPEYLSPDDPTVFTRDTTEEMRSKLYAVSALGTGAGMLIALASGGDMPLLAFSTGALATIEATRNTAAGGKLREVAGAVMDMLTSTKKFGEEQGINQALASATKTTLDKIDEFFDKNDVNTTRAKELLNQTDNLQTFLLNPTNQMFTTLAEAATQRVQPTNLNRYYRSSLPPFYERETILRSIGDGLYFLEQPLLAAGVNAGLRSVVVRLEGSGDLLVINPVAPTRECMRLLNSLGGKVAGIVVANTAPEHQIYVKTFADRYPDAPVYAARPPDQDNTYRINEILSDEVPSTWRRTLEQAVLDGGSTYREVVFFHKRSKSLIVTDFCATINEDFISQQPFLDKLATRTVARAIGIYERVGLLVEGVLNRYRARNQVFLQRVCSWEVTCIVASHGSSPIEGGPVWETLLGLFRRLQDTTGIDEEAQNATTVAVAAEKPPTAPATPAPAAKAPPAAPSIVPQAAPLPQPQMRPSLPEREAVLQSIEARKQELETKIMTATTTPSTPAKQTYRLPPPSPSPSLSSAASVAPSGDLALEKAKRRIEAELNTSLKEVEERGTVVESSLKQAIQALEASRKANEMKISQSLRATQTFKEVQRINTMREAELKSQMTALQSAKQQQEESLKAELVEFRETSAAKEADLRQSLSALETEKTERERKLTGQLQEIQRVSVEREADLRKKLANIEDEKQKKEEEFATYLKSFQEASSAREESLQKALQDLESSKSRNEERLSSSLRQLEASSSKREDVLKTQLRAMEADKQRKEEELLSFLNQYREQASESETNLRLALQELETSKRETEMRLTENLREAEIMSAQREAELTQQLQSLKAEKQQKEEELLAFLASYEERSASEAELRKALENLEASKKENEERLTRSLMDLEQASAEREARLRTQLQSVEVEKQKKEDELLEYLRTFEERSTTSEVSLQSALKELEASKMESEETLMRSIADLREESALKELSLRQQLEQLEGAKRQKEEELEMSLKLLEQTKAENEAILLQALEALEASQRENELTRNLQELEQQSTQWETDIRNELGGVTALNAFDASESDGQHTKIVFPNNATLNAADQHQHSDRADKVLPAAPQKQREKEPAPAPAPAPRLNGYAGSPQQLQHKQQQEKKHMAAEEPPLSPPPPPRPPPPPPAAAGGSSLKQDQPGKKS</sequence>
<feature type="coiled-coil region" evidence="1">
    <location>
        <begin position="1093"/>
        <end position="1165"/>
    </location>
</feature>
<dbReference type="InterPro" id="IPR036866">
    <property type="entry name" value="RibonucZ/Hydroxyglut_hydro"/>
</dbReference>
<feature type="compositionally biased region" description="Pro residues" evidence="2">
    <location>
        <begin position="92"/>
        <end position="107"/>
    </location>
</feature>
<feature type="compositionally biased region" description="Pro residues" evidence="2">
    <location>
        <begin position="1264"/>
        <end position="1279"/>
    </location>
</feature>
<dbReference type="Proteomes" id="UP000041254">
    <property type="component" value="Unassembled WGS sequence"/>
</dbReference>
<feature type="compositionally biased region" description="Low complexity" evidence="2">
    <location>
        <begin position="45"/>
        <end position="91"/>
    </location>
</feature>
<feature type="compositionally biased region" description="Polar residues" evidence="2">
    <location>
        <begin position="627"/>
        <end position="638"/>
    </location>
</feature>
<dbReference type="VEuPathDB" id="CryptoDB:Vbra_12638"/>
<proteinExistence type="predicted"/>
<feature type="region of interest" description="Disordered" evidence="2">
    <location>
        <begin position="1"/>
        <end position="110"/>
    </location>
</feature>
<feature type="region of interest" description="Disordered" evidence="2">
    <location>
        <begin position="626"/>
        <end position="660"/>
    </location>
</feature>
<keyword evidence="1" id="KW-0175">Coiled coil</keyword>
<feature type="compositionally biased region" description="Basic and acidic residues" evidence="2">
    <location>
        <begin position="1251"/>
        <end position="1260"/>
    </location>
</feature>
<evidence type="ECO:0000313" key="4">
    <source>
        <dbReference type="Proteomes" id="UP000041254"/>
    </source>
</evidence>
<feature type="compositionally biased region" description="Low complexity" evidence="2">
    <location>
        <begin position="650"/>
        <end position="660"/>
    </location>
</feature>
<dbReference type="PANTHER" id="PTHR33835">
    <property type="entry name" value="YALI0C07656P"/>
    <property type="match status" value="1"/>
</dbReference>